<dbReference type="PROSITE" id="PS50956">
    <property type="entry name" value="HTH_ASNC_2"/>
    <property type="match status" value="1"/>
</dbReference>
<dbReference type="Pfam" id="PF01037">
    <property type="entry name" value="AsnC_trans_reg"/>
    <property type="match status" value="1"/>
</dbReference>
<dbReference type="PANTHER" id="PTHR30154">
    <property type="entry name" value="LEUCINE-RESPONSIVE REGULATORY PROTEIN"/>
    <property type="match status" value="1"/>
</dbReference>
<evidence type="ECO:0000313" key="6">
    <source>
        <dbReference type="Proteomes" id="UP001589775"/>
    </source>
</evidence>
<dbReference type="InterPro" id="IPR036388">
    <property type="entry name" value="WH-like_DNA-bd_sf"/>
</dbReference>
<dbReference type="PANTHER" id="PTHR30154:SF17">
    <property type="entry name" value="DNA-BINDING TRANSCRIPTIONAL ACTIVATOR DECR"/>
    <property type="match status" value="1"/>
</dbReference>
<dbReference type="CDD" id="cd00090">
    <property type="entry name" value="HTH_ARSR"/>
    <property type="match status" value="1"/>
</dbReference>
<keyword evidence="1" id="KW-0805">Transcription regulation</keyword>
<sequence>MSSAPPGVSRALDRVDYKILRLLQEDATLSVAEIAGKIGLSSTPCWKRIQRLQMEGVITGRVALVDQIKIGLDLSVFVFIESGDHSKEWQASFAATLKAMPEIVDVFRLAGDFDYVLRVVVPDMKSFDRFYRKLIGAAALKNVTSRIAMEKIKSVTTLPITPPEPRSPAAILR</sequence>
<keyword evidence="3" id="KW-0804">Transcription</keyword>
<gene>
    <name evidence="5" type="ORF">ACFFJ6_18800</name>
</gene>
<keyword evidence="2" id="KW-0238">DNA-binding</keyword>
<dbReference type="InterPro" id="IPR019888">
    <property type="entry name" value="Tscrpt_reg_AsnC-like"/>
</dbReference>
<reference evidence="5 6" key="1">
    <citation type="submission" date="2024-09" db="EMBL/GenBank/DDBJ databases">
        <authorList>
            <person name="Sun Q."/>
            <person name="Mori K."/>
        </authorList>
    </citation>
    <scope>NUCLEOTIDE SEQUENCE [LARGE SCALE GENOMIC DNA]</scope>
    <source>
        <strain evidence="5 6">KCTC 23279</strain>
    </source>
</reference>
<dbReference type="InterPro" id="IPR011008">
    <property type="entry name" value="Dimeric_a/b-barrel"/>
</dbReference>
<dbReference type="SUPFAM" id="SSF46785">
    <property type="entry name" value="Winged helix' DNA-binding domain"/>
    <property type="match status" value="1"/>
</dbReference>
<evidence type="ECO:0000256" key="1">
    <source>
        <dbReference type="ARBA" id="ARBA00023015"/>
    </source>
</evidence>
<dbReference type="Gene3D" id="1.10.10.10">
    <property type="entry name" value="Winged helix-like DNA-binding domain superfamily/Winged helix DNA-binding domain"/>
    <property type="match status" value="1"/>
</dbReference>
<dbReference type="PRINTS" id="PR00033">
    <property type="entry name" value="HTHASNC"/>
</dbReference>
<dbReference type="PROSITE" id="PS00519">
    <property type="entry name" value="HTH_ASNC_1"/>
    <property type="match status" value="1"/>
</dbReference>
<dbReference type="Proteomes" id="UP001589775">
    <property type="component" value="Unassembled WGS sequence"/>
</dbReference>
<accession>A0ABV6EWE6</accession>
<evidence type="ECO:0000259" key="4">
    <source>
        <dbReference type="PROSITE" id="PS50956"/>
    </source>
</evidence>
<dbReference type="InterPro" id="IPR000485">
    <property type="entry name" value="AsnC-type_HTH_dom"/>
</dbReference>
<feature type="domain" description="HTH asnC-type" evidence="4">
    <location>
        <begin position="12"/>
        <end position="73"/>
    </location>
</feature>
<dbReference type="Gene3D" id="3.30.70.920">
    <property type="match status" value="1"/>
</dbReference>
<dbReference type="InterPro" id="IPR011991">
    <property type="entry name" value="ArsR-like_HTH"/>
</dbReference>
<dbReference type="InterPro" id="IPR019887">
    <property type="entry name" value="Tscrpt_reg_AsnC/Lrp_C"/>
</dbReference>
<keyword evidence="6" id="KW-1185">Reference proteome</keyword>
<dbReference type="SMART" id="SM00344">
    <property type="entry name" value="HTH_ASNC"/>
    <property type="match status" value="1"/>
</dbReference>
<dbReference type="EMBL" id="JBHLWM010000008">
    <property type="protein sequence ID" value="MFC0242549.1"/>
    <property type="molecule type" value="Genomic_DNA"/>
</dbReference>
<dbReference type="Pfam" id="PF13404">
    <property type="entry name" value="HTH_AsnC-type"/>
    <property type="match status" value="1"/>
</dbReference>
<evidence type="ECO:0000256" key="2">
    <source>
        <dbReference type="ARBA" id="ARBA00023125"/>
    </source>
</evidence>
<evidence type="ECO:0000313" key="5">
    <source>
        <dbReference type="EMBL" id="MFC0242549.1"/>
    </source>
</evidence>
<proteinExistence type="predicted"/>
<dbReference type="SUPFAM" id="SSF54909">
    <property type="entry name" value="Dimeric alpha+beta barrel"/>
    <property type="match status" value="1"/>
</dbReference>
<name>A0ABV6EWE6_9BRAD</name>
<evidence type="ECO:0000256" key="3">
    <source>
        <dbReference type="ARBA" id="ARBA00023163"/>
    </source>
</evidence>
<protein>
    <submittedName>
        <fullName evidence="5">Lrp/AsnC family transcriptional regulator</fullName>
    </submittedName>
</protein>
<organism evidence="5 6">
    <name type="scientific">Rhodopseudomonas telluris</name>
    <dbReference type="NCBI Taxonomy" id="644215"/>
    <lineage>
        <taxon>Bacteria</taxon>
        <taxon>Pseudomonadati</taxon>
        <taxon>Pseudomonadota</taxon>
        <taxon>Alphaproteobacteria</taxon>
        <taxon>Hyphomicrobiales</taxon>
        <taxon>Nitrobacteraceae</taxon>
        <taxon>Rhodopseudomonas</taxon>
    </lineage>
</organism>
<comment type="caution">
    <text evidence="5">The sequence shown here is derived from an EMBL/GenBank/DDBJ whole genome shotgun (WGS) entry which is preliminary data.</text>
</comment>
<dbReference type="InterPro" id="IPR019885">
    <property type="entry name" value="Tscrpt_reg_HTH_AsnC-type_CS"/>
</dbReference>
<dbReference type="InterPro" id="IPR036390">
    <property type="entry name" value="WH_DNA-bd_sf"/>
</dbReference>
<dbReference type="RefSeq" id="WP_378390622.1">
    <property type="nucleotide sequence ID" value="NZ_JBHLWM010000008.1"/>
</dbReference>